<keyword evidence="1" id="KW-0812">Transmembrane</keyword>
<keyword evidence="1" id="KW-0472">Membrane</keyword>
<reference evidence="3" key="1">
    <citation type="submission" date="2017-09" db="EMBL/GenBank/DDBJ databases">
        <title>Depth-based differentiation of microbial function through sediment-hosted aquifers and enrichment of novel symbionts in the deep terrestrial subsurface.</title>
        <authorList>
            <person name="Probst A.J."/>
            <person name="Ladd B."/>
            <person name="Jarett J.K."/>
            <person name="Geller-Mcgrath D.E."/>
            <person name="Sieber C.M.K."/>
            <person name="Emerson J.B."/>
            <person name="Anantharaman K."/>
            <person name="Thomas B.C."/>
            <person name="Malmstrom R."/>
            <person name="Stieglmeier M."/>
            <person name="Klingl A."/>
            <person name="Woyke T."/>
            <person name="Ryan C.M."/>
            <person name="Banfield J.F."/>
        </authorList>
    </citation>
    <scope>NUCLEOTIDE SEQUENCE [LARGE SCALE GENOMIC DNA]</scope>
</reference>
<name>A0A2H0VIK6_9BACT</name>
<sequence length="127" mass="14161">MIKNKQTFNIKETAEILIPDKLGRKSYLVSLLTILVMLVIITILFTKLPLTVPLYFTLPWGEARLASKYMLYTLPGLAVFFWIINLSLGGLLKKLSPLLPLTLAVSTTVITVMMIVSLLGIIQSLIL</sequence>
<protein>
    <recommendedName>
        <fullName evidence="4">DUF1648 domain-containing protein</fullName>
    </recommendedName>
</protein>
<evidence type="ECO:0000313" key="3">
    <source>
        <dbReference type="Proteomes" id="UP000230796"/>
    </source>
</evidence>
<dbReference type="EMBL" id="PFAF01000043">
    <property type="protein sequence ID" value="PIR98937.1"/>
    <property type="molecule type" value="Genomic_DNA"/>
</dbReference>
<dbReference type="AlphaFoldDB" id="A0A2H0VIK6"/>
<dbReference type="Proteomes" id="UP000230796">
    <property type="component" value="Unassembled WGS sequence"/>
</dbReference>
<gene>
    <name evidence="2" type="ORF">COT87_02140</name>
</gene>
<organism evidence="2 3">
    <name type="scientific">Candidatus Collierbacteria bacterium CG10_big_fil_rev_8_21_14_0_10_44_9</name>
    <dbReference type="NCBI Taxonomy" id="1974535"/>
    <lineage>
        <taxon>Bacteria</taxon>
        <taxon>Candidatus Collieribacteriota</taxon>
    </lineage>
</organism>
<evidence type="ECO:0000313" key="2">
    <source>
        <dbReference type="EMBL" id="PIR98937.1"/>
    </source>
</evidence>
<feature type="transmembrane region" description="Helical" evidence="1">
    <location>
        <begin position="27"/>
        <end position="49"/>
    </location>
</feature>
<keyword evidence="1" id="KW-1133">Transmembrane helix</keyword>
<evidence type="ECO:0000256" key="1">
    <source>
        <dbReference type="SAM" id="Phobius"/>
    </source>
</evidence>
<evidence type="ECO:0008006" key="4">
    <source>
        <dbReference type="Google" id="ProtNLM"/>
    </source>
</evidence>
<feature type="transmembrane region" description="Helical" evidence="1">
    <location>
        <begin position="103"/>
        <end position="126"/>
    </location>
</feature>
<proteinExistence type="predicted"/>
<accession>A0A2H0VIK6</accession>
<feature type="transmembrane region" description="Helical" evidence="1">
    <location>
        <begin position="69"/>
        <end position="91"/>
    </location>
</feature>
<comment type="caution">
    <text evidence="2">The sequence shown here is derived from an EMBL/GenBank/DDBJ whole genome shotgun (WGS) entry which is preliminary data.</text>
</comment>